<accession>A0A5C3ME89</accession>
<proteinExistence type="predicted"/>
<organism evidence="2 3">
    <name type="scientific">Crucibulum laeve</name>
    <dbReference type="NCBI Taxonomy" id="68775"/>
    <lineage>
        <taxon>Eukaryota</taxon>
        <taxon>Fungi</taxon>
        <taxon>Dikarya</taxon>
        <taxon>Basidiomycota</taxon>
        <taxon>Agaricomycotina</taxon>
        <taxon>Agaricomycetes</taxon>
        <taxon>Agaricomycetidae</taxon>
        <taxon>Agaricales</taxon>
        <taxon>Agaricineae</taxon>
        <taxon>Nidulariaceae</taxon>
        <taxon>Crucibulum</taxon>
    </lineage>
</organism>
<protein>
    <recommendedName>
        <fullName evidence="4">Hydrophobin</fullName>
    </recommendedName>
</protein>
<evidence type="ECO:0000313" key="3">
    <source>
        <dbReference type="Proteomes" id="UP000308652"/>
    </source>
</evidence>
<dbReference type="EMBL" id="ML213593">
    <property type="protein sequence ID" value="TFK42178.1"/>
    <property type="molecule type" value="Genomic_DNA"/>
</dbReference>
<sequence>MAPMKILSSLSLFLIAAQAATIRFYPFVGCSGTAVQCGNINAGVCCSASNVYASAKLLDTFDCTFDAWASLGCTGFKQGGALVGVLISGKYFTINHDNDRRDISTHDEECVKPDSIVYTNIDGDEVVVPIPEGQQALYEAAVLEGDLSNLGIQNV</sequence>
<keyword evidence="3" id="KW-1185">Reference proteome</keyword>
<feature type="chain" id="PRO_5022909444" description="Hydrophobin" evidence="1">
    <location>
        <begin position="20"/>
        <end position="155"/>
    </location>
</feature>
<keyword evidence="1" id="KW-0732">Signal</keyword>
<reference evidence="2 3" key="1">
    <citation type="journal article" date="2019" name="Nat. Ecol. Evol.">
        <title>Megaphylogeny resolves global patterns of mushroom evolution.</title>
        <authorList>
            <person name="Varga T."/>
            <person name="Krizsan K."/>
            <person name="Foldi C."/>
            <person name="Dima B."/>
            <person name="Sanchez-Garcia M."/>
            <person name="Sanchez-Ramirez S."/>
            <person name="Szollosi G.J."/>
            <person name="Szarkandi J.G."/>
            <person name="Papp V."/>
            <person name="Albert L."/>
            <person name="Andreopoulos W."/>
            <person name="Angelini C."/>
            <person name="Antonin V."/>
            <person name="Barry K.W."/>
            <person name="Bougher N.L."/>
            <person name="Buchanan P."/>
            <person name="Buyck B."/>
            <person name="Bense V."/>
            <person name="Catcheside P."/>
            <person name="Chovatia M."/>
            <person name="Cooper J."/>
            <person name="Damon W."/>
            <person name="Desjardin D."/>
            <person name="Finy P."/>
            <person name="Geml J."/>
            <person name="Haridas S."/>
            <person name="Hughes K."/>
            <person name="Justo A."/>
            <person name="Karasinski D."/>
            <person name="Kautmanova I."/>
            <person name="Kiss B."/>
            <person name="Kocsube S."/>
            <person name="Kotiranta H."/>
            <person name="LaButti K.M."/>
            <person name="Lechner B.E."/>
            <person name="Liimatainen K."/>
            <person name="Lipzen A."/>
            <person name="Lukacs Z."/>
            <person name="Mihaltcheva S."/>
            <person name="Morgado L.N."/>
            <person name="Niskanen T."/>
            <person name="Noordeloos M.E."/>
            <person name="Ohm R.A."/>
            <person name="Ortiz-Santana B."/>
            <person name="Ovrebo C."/>
            <person name="Racz N."/>
            <person name="Riley R."/>
            <person name="Savchenko A."/>
            <person name="Shiryaev A."/>
            <person name="Soop K."/>
            <person name="Spirin V."/>
            <person name="Szebenyi C."/>
            <person name="Tomsovsky M."/>
            <person name="Tulloss R.E."/>
            <person name="Uehling J."/>
            <person name="Grigoriev I.V."/>
            <person name="Vagvolgyi C."/>
            <person name="Papp T."/>
            <person name="Martin F.M."/>
            <person name="Miettinen O."/>
            <person name="Hibbett D.S."/>
            <person name="Nagy L.G."/>
        </authorList>
    </citation>
    <scope>NUCLEOTIDE SEQUENCE [LARGE SCALE GENOMIC DNA]</scope>
    <source>
        <strain evidence="2 3">CBS 166.37</strain>
    </source>
</reference>
<feature type="signal peptide" evidence="1">
    <location>
        <begin position="1"/>
        <end position="19"/>
    </location>
</feature>
<gene>
    <name evidence="2" type="ORF">BDQ12DRAFT_663416</name>
</gene>
<name>A0A5C3ME89_9AGAR</name>
<dbReference type="AlphaFoldDB" id="A0A5C3ME89"/>
<evidence type="ECO:0000256" key="1">
    <source>
        <dbReference type="SAM" id="SignalP"/>
    </source>
</evidence>
<evidence type="ECO:0000313" key="2">
    <source>
        <dbReference type="EMBL" id="TFK42178.1"/>
    </source>
</evidence>
<dbReference type="OrthoDB" id="2949332at2759"/>
<evidence type="ECO:0008006" key="4">
    <source>
        <dbReference type="Google" id="ProtNLM"/>
    </source>
</evidence>
<dbReference type="Proteomes" id="UP000308652">
    <property type="component" value="Unassembled WGS sequence"/>
</dbReference>